<proteinExistence type="predicted"/>
<dbReference type="GO" id="GO:0008168">
    <property type="term" value="F:methyltransferase activity"/>
    <property type="evidence" value="ECO:0007669"/>
    <property type="project" value="UniProtKB-KW"/>
</dbReference>
<comment type="caution">
    <text evidence="3">The sequence shown here is derived from an EMBL/GenBank/DDBJ whole genome shotgun (WGS) entry which is preliminary data.</text>
</comment>
<evidence type="ECO:0000313" key="4">
    <source>
        <dbReference type="Proteomes" id="UP000238937"/>
    </source>
</evidence>
<dbReference type="InterPro" id="IPR003788">
    <property type="entry name" value="NDUFAF7"/>
</dbReference>
<keyword evidence="4" id="KW-1185">Reference proteome</keyword>
<dbReference type="GO" id="GO:0032259">
    <property type="term" value="P:methylation"/>
    <property type="evidence" value="ECO:0007669"/>
    <property type="project" value="UniProtKB-KW"/>
</dbReference>
<dbReference type="Proteomes" id="UP000238937">
    <property type="component" value="Unassembled WGS sequence"/>
</dbReference>
<name>A0A2T1F5C0_9CYAN</name>
<dbReference type="EMBL" id="PVWO01000723">
    <property type="protein sequence ID" value="PSB40190.1"/>
    <property type="molecule type" value="Genomic_DNA"/>
</dbReference>
<dbReference type="OrthoDB" id="9817780at2"/>
<dbReference type="RefSeq" id="WP_106313102.1">
    <property type="nucleotide sequence ID" value="NZ_PVWO01000723.1"/>
</dbReference>
<keyword evidence="1" id="KW-0489">Methyltransferase</keyword>
<evidence type="ECO:0000313" key="3">
    <source>
        <dbReference type="EMBL" id="PSB40190.1"/>
    </source>
</evidence>
<dbReference type="CDD" id="cd02440">
    <property type="entry name" value="AdoMet_MTases"/>
    <property type="match status" value="1"/>
</dbReference>
<dbReference type="InterPro" id="IPR029063">
    <property type="entry name" value="SAM-dependent_MTases_sf"/>
</dbReference>
<accession>A0A2T1F5C0</accession>
<sequence>MFIDRTDSEQLNQIRQAVNERADIDRIIELCQTVSHQVKDSQFPLTYAGILLASANRIADAIAMLKLGVDRTFSQVLADYLIETQALTPAATAFAETTPYDVWTQTDLYQSQMKGTLDAIANFARRTPPPASRPTIIDIGPGNGTLLVEIIKQLLAIYPIESIHLVLIEQSPEMLAAAQKYCQASLPIPITFTPICCLIQEIDAEQLAIIEEHQPIWFINASLSLHHMPKEIKVPTMAMLADLSTYCLVSDAHYNHDLPEKDTPELVYSVTESYGFVIKDVLNSRASETDKKLCINNFLLTEAINILKNDRAERGDYHTLIGEWQEIAERGQWKVIETTPTVSLSDRPFTFTIELKPKLLT</sequence>
<dbReference type="Pfam" id="PF02636">
    <property type="entry name" value="Methyltransf_28"/>
    <property type="match status" value="1"/>
</dbReference>
<reference evidence="3 4" key="1">
    <citation type="submission" date="2018-03" db="EMBL/GenBank/DDBJ databases">
        <title>The ancient ancestry and fast evolution of plastids.</title>
        <authorList>
            <person name="Moore K.R."/>
            <person name="Magnabosco C."/>
            <person name="Momper L."/>
            <person name="Gold D.A."/>
            <person name="Bosak T."/>
            <person name="Fournier G.P."/>
        </authorList>
    </citation>
    <scope>NUCLEOTIDE SEQUENCE [LARGE SCALE GENOMIC DNA]</scope>
    <source>
        <strain evidence="3 4">CCALA 037</strain>
    </source>
</reference>
<protein>
    <submittedName>
        <fullName evidence="3">Uncharacterized protein</fullName>
    </submittedName>
</protein>
<organism evidence="3 4">
    <name type="scientific">Chamaesiphon polymorphus CCALA 037</name>
    <dbReference type="NCBI Taxonomy" id="2107692"/>
    <lineage>
        <taxon>Bacteria</taxon>
        <taxon>Bacillati</taxon>
        <taxon>Cyanobacteriota</taxon>
        <taxon>Cyanophyceae</taxon>
        <taxon>Gomontiellales</taxon>
        <taxon>Chamaesiphonaceae</taxon>
        <taxon>Chamaesiphon</taxon>
    </lineage>
</organism>
<dbReference type="SUPFAM" id="SSF53335">
    <property type="entry name" value="S-adenosyl-L-methionine-dependent methyltransferases"/>
    <property type="match status" value="1"/>
</dbReference>
<keyword evidence="2" id="KW-0808">Transferase</keyword>
<dbReference type="Gene3D" id="3.40.50.150">
    <property type="entry name" value="Vaccinia Virus protein VP39"/>
    <property type="match status" value="1"/>
</dbReference>
<evidence type="ECO:0000256" key="2">
    <source>
        <dbReference type="ARBA" id="ARBA00022679"/>
    </source>
</evidence>
<dbReference type="AlphaFoldDB" id="A0A2T1F5C0"/>
<evidence type="ECO:0000256" key="1">
    <source>
        <dbReference type="ARBA" id="ARBA00022603"/>
    </source>
</evidence>
<gene>
    <name evidence="3" type="ORF">C7B77_28665</name>
</gene>